<dbReference type="KEGG" id="cvr:CHLNCDRAFT_142524"/>
<reference evidence="2 3" key="1">
    <citation type="journal article" date="2010" name="Plant Cell">
        <title>The Chlorella variabilis NC64A genome reveals adaptation to photosymbiosis, coevolution with viruses, and cryptic sex.</title>
        <authorList>
            <person name="Blanc G."/>
            <person name="Duncan G."/>
            <person name="Agarkova I."/>
            <person name="Borodovsky M."/>
            <person name="Gurnon J."/>
            <person name="Kuo A."/>
            <person name="Lindquist E."/>
            <person name="Lucas S."/>
            <person name="Pangilinan J."/>
            <person name="Polle J."/>
            <person name="Salamov A."/>
            <person name="Terry A."/>
            <person name="Yamada T."/>
            <person name="Dunigan D.D."/>
            <person name="Grigoriev I.V."/>
            <person name="Claverie J.M."/>
            <person name="Van Etten J.L."/>
        </authorList>
    </citation>
    <scope>NUCLEOTIDE SEQUENCE [LARGE SCALE GENOMIC DNA]</scope>
    <source>
        <strain evidence="2 3">NC64A</strain>
    </source>
</reference>
<keyword evidence="3" id="KW-1185">Reference proteome</keyword>
<sequence length="143" mass="15582">MPRSPSCPRALVTVLAILLWIGAASSATPLEAGHYYLRLRDRCASDGYMTCIRCYSQDWSNQVYAAPARDGRLPQAWQVEHVAQGDADAFVLRPLDPECCSNFLSAQPAGCGPSFVVIEPSDRSKHPAQIYWLAEAATGGVRV</sequence>
<evidence type="ECO:0000313" key="3">
    <source>
        <dbReference type="Proteomes" id="UP000008141"/>
    </source>
</evidence>
<feature type="signal peptide" evidence="1">
    <location>
        <begin position="1"/>
        <end position="26"/>
    </location>
</feature>
<feature type="non-terminal residue" evidence="2">
    <location>
        <position position="143"/>
    </location>
</feature>
<evidence type="ECO:0000313" key="2">
    <source>
        <dbReference type="EMBL" id="EFN50480.1"/>
    </source>
</evidence>
<dbReference type="Proteomes" id="UP000008141">
    <property type="component" value="Unassembled WGS sequence"/>
</dbReference>
<dbReference type="InParanoid" id="E1ZUL5"/>
<accession>E1ZUL5</accession>
<dbReference type="AlphaFoldDB" id="E1ZUL5"/>
<dbReference type="EMBL" id="GL434102">
    <property type="protein sequence ID" value="EFN50480.1"/>
    <property type="molecule type" value="Genomic_DNA"/>
</dbReference>
<dbReference type="GeneID" id="17349913"/>
<name>E1ZUL5_CHLVA</name>
<dbReference type="RefSeq" id="XP_005842612.1">
    <property type="nucleotide sequence ID" value="XM_005842555.1"/>
</dbReference>
<organism evidence="3">
    <name type="scientific">Chlorella variabilis</name>
    <name type="common">Green alga</name>
    <dbReference type="NCBI Taxonomy" id="554065"/>
    <lineage>
        <taxon>Eukaryota</taxon>
        <taxon>Viridiplantae</taxon>
        <taxon>Chlorophyta</taxon>
        <taxon>core chlorophytes</taxon>
        <taxon>Trebouxiophyceae</taxon>
        <taxon>Chlorellales</taxon>
        <taxon>Chlorellaceae</taxon>
        <taxon>Chlorella clade</taxon>
        <taxon>Chlorella</taxon>
    </lineage>
</organism>
<gene>
    <name evidence="2" type="ORF">CHLNCDRAFT_142524</name>
</gene>
<protein>
    <recommendedName>
        <fullName evidence="4">Ricin B lectin domain-containing protein</fullName>
    </recommendedName>
</protein>
<keyword evidence="1" id="KW-0732">Signal</keyword>
<proteinExistence type="predicted"/>
<feature type="chain" id="PRO_5003156709" description="Ricin B lectin domain-containing protein" evidence="1">
    <location>
        <begin position="27"/>
        <end position="143"/>
    </location>
</feature>
<evidence type="ECO:0008006" key="4">
    <source>
        <dbReference type="Google" id="ProtNLM"/>
    </source>
</evidence>
<evidence type="ECO:0000256" key="1">
    <source>
        <dbReference type="SAM" id="SignalP"/>
    </source>
</evidence>